<keyword evidence="10" id="KW-1185">Reference proteome</keyword>
<evidence type="ECO:0000256" key="2">
    <source>
        <dbReference type="ARBA" id="ARBA00012100"/>
    </source>
</evidence>
<dbReference type="InterPro" id="IPR009081">
    <property type="entry name" value="PP-bd_ACP"/>
</dbReference>
<dbReference type="PRINTS" id="PR01398">
    <property type="entry name" value="ISCHRISMTASE"/>
</dbReference>
<keyword evidence="3 7" id="KW-0596">Phosphopantetheine</keyword>
<dbReference type="AlphaFoldDB" id="A0A502GMZ6"/>
<feature type="modified residue" description="O-(pantetheine 4'-phosphoryl)serine" evidence="7">
    <location>
        <position position="245"/>
    </location>
</feature>
<dbReference type="InterPro" id="IPR036380">
    <property type="entry name" value="Isochorismatase-like_sf"/>
</dbReference>
<accession>A0A502GMZ6</accession>
<reference evidence="9 10" key="1">
    <citation type="journal article" date="2019" name="Environ. Microbiol.">
        <title>Species interactions and distinct microbial communities in high Arctic permafrost affected cryosols are associated with the CH4 and CO2 gas fluxes.</title>
        <authorList>
            <person name="Altshuler I."/>
            <person name="Hamel J."/>
            <person name="Turney S."/>
            <person name="Magnuson E."/>
            <person name="Levesque R."/>
            <person name="Greer C."/>
            <person name="Whyte L.G."/>
        </authorList>
    </citation>
    <scope>NUCLEOTIDE SEQUENCE [LARGE SCALE GENOMIC DNA]</scope>
    <source>
        <strain evidence="9 10">E4</strain>
    </source>
</reference>
<dbReference type="FunFam" id="3.40.50.850:FF:000002">
    <property type="entry name" value="Vibriobactin-specific isochorismatase"/>
    <property type="match status" value="1"/>
</dbReference>
<dbReference type="SUPFAM" id="SSF52499">
    <property type="entry name" value="Isochorismatase-like hydrolases"/>
    <property type="match status" value="1"/>
</dbReference>
<comment type="cofactor">
    <cofactor evidence="7">
        <name>pantetheine 4'-phosphate</name>
        <dbReference type="ChEBI" id="CHEBI:47942"/>
    </cofactor>
    <text evidence="7">Binds 1 phosphopantetheine covalently.</text>
</comment>
<feature type="domain" description="Carrier" evidence="8">
    <location>
        <begin position="208"/>
        <end position="284"/>
    </location>
</feature>
<dbReference type="CDD" id="cd01013">
    <property type="entry name" value="isochorismatase"/>
    <property type="match status" value="1"/>
</dbReference>
<evidence type="ECO:0000256" key="6">
    <source>
        <dbReference type="ARBA" id="ARBA00048590"/>
    </source>
</evidence>
<evidence type="ECO:0000256" key="4">
    <source>
        <dbReference type="ARBA" id="ARBA00022553"/>
    </source>
</evidence>
<dbReference type="InterPro" id="IPR050272">
    <property type="entry name" value="Isochorismatase-like_hydrls"/>
</dbReference>
<dbReference type="PROSITE" id="PS50075">
    <property type="entry name" value="CARRIER"/>
    <property type="match status" value="1"/>
</dbReference>
<protein>
    <recommendedName>
        <fullName evidence="2">isochorismatase</fullName>
        <ecNumber evidence="2">3.3.2.1</ecNumber>
    </recommendedName>
</protein>
<name>A0A502GMZ6_9GAMM</name>
<dbReference type="EC" id="3.3.2.1" evidence="2"/>
<sequence>MAIPKLESYALPAVSELPANKVSWTVEPQRAALLIHDMQKYFLNFWGEDSPLIQQVVENIAALRRYCKSVGIPVFYTAQPNNQSDEDRALLNDMWGPGLNKHPDQQAVVDALAPDADDQVLVKWRYSAFHRSPLQDILQETGRDQLIICGVYAHIGCLTTAIDAFMRNIQPFMVADGLADFSRDEHLMALRYTAGRCGRVVTTAELLPQGIASKADLRALILPLLDEESDDMADDENLIDYGLDSVRIMALATRWRKIRADIDFVALAKTPTINGWWTLLSGEKA</sequence>
<dbReference type="Pfam" id="PF00550">
    <property type="entry name" value="PP-binding"/>
    <property type="match status" value="1"/>
</dbReference>
<dbReference type="Proteomes" id="UP000317663">
    <property type="component" value="Unassembled WGS sequence"/>
</dbReference>
<dbReference type="RefSeq" id="WP_140470931.1">
    <property type="nucleotide sequence ID" value="NZ_RCZD01000003.1"/>
</dbReference>
<keyword evidence="4 7" id="KW-0597">Phosphoprotein</keyword>
<dbReference type="SUPFAM" id="SSF47336">
    <property type="entry name" value="ACP-like"/>
    <property type="match status" value="1"/>
</dbReference>
<dbReference type="GO" id="GO:0008908">
    <property type="term" value="F:isochorismatase activity"/>
    <property type="evidence" value="ECO:0007669"/>
    <property type="project" value="UniProtKB-EC"/>
</dbReference>
<evidence type="ECO:0000256" key="3">
    <source>
        <dbReference type="ARBA" id="ARBA00022450"/>
    </source>
</evidence>
<comment type="caution">
    <text evidence="9">The sequence shown here is derived from an EMBL/GenBank/DDBJ whole genome shotgun (WGS) entry which is preliminary data.</text>
</comment>
<dbReference type="InterPro" id="IPR036736">
    <property type="entry name" value="ACP-like_sf"/>
</dbReference>
<proteinExistence type="predicted"/>
<dbReference type="OrthoDB" id="5794853at2"/>
<organism evidence="9 10">
    <name type="scientific">Ewingella americana</name>
    <dbReference type="NCBI Taxonomy" id="41202"/>
    <lineage>
        <taxon>Bacteria</taxon>
        <taxon>Pseudomonadati</taxon>
        <taxon>Pseudomonadota</taxon>
        <taxon>Gammaproteobacteria</taxon>
        <taxon>Enterobacterales</taxon>
        <taxon>Yersiniaceae</taxon>
        <taxon>Ewingella</taxon>
    </lineage>
</organism>
<gene>
    <name evidence="9" type="ORF">EAH77_06165</name>
</gene>
<dbReference type="Pfam" id="PF00857">
    <property type="entry name" value="Isochorismatase"/>
    <property type="match status" value="1"/>
</dbReference>
<evidence type="ECO:0000259" key="8">
    <source>
        <dbReference type="PROSITE" id="PS50075"/>
    </source>
</evidence>
<comment type="pathway">
    <text evidence="1">Siderophore biosynthesis.</text>
</comment>
<dbReference type="PANTHER" id="PTHR43540">
    <property type="entry name" value="PEROXYUREIDOACRYLATE/UREIDOACRYLATE AMIDOHYDROLASE-RELATED"/>
    <property type="match status" value="1"/>
</dbReference>
<dbReference type="InterPro" id="IPR000868">
    <property type="entry name" value="Isochorismatase-like_dom"/>
</dbReference>
<keyword evidence="5" id="KW-0378">Hydrolase</keyword>
<dbReference type="EMBL" id="RCZD01000003">
    <property type="protein sequence ID" value="TPG63165.1"/>
    <property type="molecule type" value="Genomic_DNA"/>
</dbReference>
<evidence type="ECO:0000313" key="10">
    <source>
        <dbReference type="Proteomes" id="UP000317663"/>
    </source>
</evidence>
<dbReference type="Gene3D" id="1.10.1200.10">
    <property type="entry name" value="ACP-like"/>
    <property type="match status" value="1"/>
</dbReference>
<dbReference type="PIRSF" id="PIRSF001111">
    <property type="entry name" value="Isochorismatase"/>
    <property type="match status" value="1"/>
</dbReference>
<evidence type="ECO:0000256" key="1">
    <source>
        <dbReference type="ARBA" id="ARBA00004924"/>
    </source>
</evidence>
<evidence type="ECO:0000256" key="5">
    <source>
        <dbReference type="ARBA" id="ARBA00022801"/>
    </source>
</evidence>
<evidence type="ECO:0000313" key="9">
    <source>
        <dbReference type="EMBL" id="TPG63165.1"/>
    </source>
</evidence>
<dbReference type="Gene3D" id="3.40.50.850">
    <property type="entry name" value="Isochorismatase-like"/>
    <property type="match status" value="1"/>
</dbReference>
<dbReference type="InterPro" id="IPR016291">
    <property type="entry name" value="Isochorismatase"/>
</dbReference>
<comment type="catalytic activity">
    <reaction evidence="6">
        <text>isochorismate + H2O = (2S,3S)-2,3-dihydroxy-2,3-dihydrobenzoate + pyruvate</text>
        <dbReference type="Rhea" id="RHEA:11112"/>
        <dbReference type="ChEBI" id="CHEBI:15361"/>
        <dbReference type="ChEBI" id="CHEBI:15377"/>
        <dbReference type="ChEBI" id="CHEBI:29780"/>
        <dbReference type="ChEBI" id="CHEBI:58764"/>
        <dbReference type="EC" id="3.3.2.1"/>
    </reaction>
</comment>
<evidence type="ECO:0000256" key="7">
    <source>
        <dbReference type="PIRSR" id="PIRSR001111-50"/>
    </source>
</evidence>
<dbReference type="PANTHER" id="PTHR43540:SF3">
    <property type="entry name" value="ENTEROBACTIN SYNTHASE COMPONENT B"/>
    <property type="match status" value="1"/>
</dbReference>